<gene>
    <name evidence="2" type="ORF">H072_273</name>
</gene>
<dbReference type="EMBL" id="AQGS01000003">
    <property type="protein sequence ID" value="EPS45801.1"/>
    <property type="molecule type" value="Genomic_DNA"/>
</dbReference>
<evidence type="ECO:0000256" key="1">
    <source>
        <dbReference type="SAM" id="SignalP"/>
    </source>
</evidence>
<dbReference type="AlphaFoldDB" id="S8AXV9"/>
<keyword evidence="3" id="KW-1185">Reference proteome</keyword>
<reference evidence="2 3" key="1">
    <citation type="journal article" date="2013" name="PLoS Genet.">
        <title>Genomic mechanisms accounting for the adaptation to parasitism in nematode-trapping fungi.</title>
        <authorList>
            <person name="Meerupati T."/>
            <person name="Andersson K.M."/>
            <person name="Friman E."/>
            <person name="Kumar D."/>
            <person name="Tunlid A."/>
            <person name="Ahren D."/>
        </authorList>
    </citation>
    <scope>NUCLEOTIDE SEQUENCE [LARGE SCALE GENOMIC DNA]</scope>
    <source>
        <strain evidence="2 3">CBS 200.50</strain>
    </source>
</reference>
<organism evidence="2 3">
    <name type="scientific">Dactylellina haptotyla (strain CBS 200.50)</name>
    <name type="common">Nematode-trapping fungus</name>
    <name type="synonym">Monacrosporium haptotylum</name>
    <dbReference type="NCBI Taxonomy" id="1284197"/>
    <lineage>
        <taxon>Eukaryota</taxon>
        <taxon>Fungi</taxon>
        <taxon>Dikarya</taxon>
        <taxon>Ascomycota</taxon>
        <taxon>Pezizomycotina</taxon>
        <taxon>Orbiliomycetes</taxon>
        <taxon>Orbiliales</taxon>
        <taxon>Orbiliaceae</taxon>
        <taxon>Dactylellina</taxon>
    </lineage>
</organism>
<protein>
    <submittedName>
        <fullName evidence="2">Uncharacterized protein</fullName>
    </submittedName>
</protein>
<comment type="caution">
    <text evidence="2">The sequence shown here is derived from an EMBL/GenBank/DDBJ whole genome shotgun (WGS) entry which is preliminary data.</text>
</comment>
<dbReference type="Proteomes" id="UP000015100">
    <property type="component" value="Unassembled WGS sequence"/>
</dbReference>
<dbReference type="HOGENOM" id="CLU_1731397_0_0_1"/>
<keyword evidence="1" id="KW-0732">Signal</keyword>
<feature type="chain" id="PRO_5004548211" evidence="1">
    <location>
        <begin position="23"/>
        <end position="151"/>
    </location>
</feature>
<evidence type="ECO:0000313" key="3">
    <source>
        <dbReference type="Proteomes" id="UP000015100"/>
    </source>
</evidence>
<evidence type="ECO:0000313" key="2">
    <source>
        <dbReference type="EMBL" id="EPS45801.1"/>
    </source>
</evidence>
<name>S8AXV9_DACHA</name>
<proteinExistence type="predicted"/>
<accession>S8AXV9</accession>
<sequence length="151" mass="15634">MQLLKAVLLFAATAAAAPLAESSLIARGHGAAVAHGIKLAAFKICAAAQDSSQCTLKPEQQTKFEAYLESLWPEASKDEKCKDSEKLPPAEAAEKIGHCLWVAIKGTPEAMLKVSNDIREIIGTNDAIRAAGDPSIIGGVGDAIAKAIGGV</sequence>
<feature type="signal peptide" evidence="1">
    <location>
        <begin position="1"/>
        <end position="22"/>
    </location>
</feature>
<reference evidence="3" key="2">
    <citation type="submission" date="2013-04" db="EMBL/GenBank/DDBJ databases">
        <title>Genomic mechanisms accounting for the adaptation to parasitism in nematode-trapping fungi.</title>
        <authorList>
            <person name="Ahren D.G."/>
        </authorList>
    </citation>
    <scope>NUCLEOTIDE SEQUENCE [LARGE SCALE GENOMIC DNA]</scope>
    <source>
        <strain evidence="3">CBS 200.50</strain>
    </source>
</reference>